<gene>
    <name evidence="5" type="ORF">MBOU_48170</name>
</gene>
<name>A0A7I9YVV3_MYCBU</name>
<dbReference type="EMBL" id="BLKZ01000001">
    <property type="protein sequence ID" value="GFG92775.1"/>
    <property type="molecule type" value="Genomic_DNA"/>
</dbReference>
<evidence type="ECO:0000256" key="3">
    <source>
        <dbReference type="SAM" id="MobiDB-lite"/>
    </source>
</evidence>
<dbReference type="PANTHER" id="PTHR37042">
    <property type="entry name" value="OUTER MEMBRANE PROTEIN RV1973"/>
    <property type="match status" value="1"/>
</dbReference>
<feature type="region of interest" description="Disordered" evidence="3">
    <location>
        <begin position="1"/>
        <end position="23"/>
    </location>
</feature>
<organism evidence="5 6">
    <name type="scientific">Mycobacterium bourgelatii</name>
    <dbReference type="NCBI Taxonomy" id="1273442"/>
    <lineage>
        <taxon>Bacteria</taxon>
        <taxon>Bacillati</taxon>
        <taxon>Actinomycetota</taxon>
        <taxon>Actinomycetes</taxon>
        <taxon>Mycobacteriales</taxon>
        <taxon>Mycobacteriaceae</taxon>
        <taxon>Mycobacterium</taxon>
    </lineage>
</organism>
<reference evidence="5 6" key="1">
    <citation type="journal article" date="2019" name="Emerg. Microbes Infect.">
        <title>Comprehensive subspecies identification of 175 nontuberculous mycobacteria species based on 7547 genomic profiles.</title>
        <authorList>
            <person name="Matsumoto Y."/>
            <person name="Kinjo T."/>
            <person name="Motooka D."/>
            <person name="Nabeya D."/>
            <person name="Jung N."/>
            <person name="Uechi K."/>
            <person name="Horii T."/>
            <person name="Iida T."/>
            <person name="Fujita J."/>
            <person name="Nakamura S."/>
        </authorList>
    </citation>
    <scope>NUCLEOTIDE SEQUENCE [LARGE SCALE GENOMIC DNA]</scope>
    <source>
        <strain evidence="5 6">JCM 30725</strain>
    </source>
</reference>
<keyword evidence="2 4" id="KW-0472">Membrane</keyword>
<keyword evidence="6" id="KW-1185">Reference proteome</keyword>
<evidence type="ECO:0000313" key="6">
    <source>
        <dbReference type="Proteomes" id="UP000465360"/>
    </source>
</evidence>
<proteinExistence type="predicted"/>
<feature type="compositionally biased region" description="Basic and acidic residues" evidence="3">
    <location>
        <begin position="70"/>
        <end position="79"/>
    </location>
</feature>
<sequence length="266" mass="28706">MHDPEGKDADHSDDPANGVVAPVSVADVEDEVARAEARAAAARARLARLRAAAEKGSETDSDAGEVDDEVASRDGEQRRTLLSQARRPRRIRLGSPRRLGRPRWLRRPKWKTVAAVVGIVIFCVSVGASGYIVSQHRAATHKQQLAAEFTAAAREGVTVMMSIDATRPKADVQRIIDISTGEFKNQISAMSALMVQKAEDTKVSSKGTVQSVAVVSLSDDSAVLLVAARSEITNADNTRQPPAMWRMSVGITRDTGQLKLSKVDFL</sequence>
<comment type="subcellular location">
    <subcellularLocation>
        <location evidence="1">Membrane</location>
    </subcellularLocation>
</comment>
<dbReference type="RefSeq" id="WP_163717474.1">
    <property type="nucleotide sequence ID" value="NZ_BLKZ01000001.1"/>
</dbReference>
<evidence type="ECO:0000256" key="1">
    <source>
        <dbReference type="ARBA" id="ARBA00004370"/>
    </source>
</evidence>
<feature type="transmembrane region" description="Helical" evidence="4">
    <location>
        <begin position="113"/>
        <end position="133"/>
    </location>
</feature>
<keyword evidence="4" id="KW-1133">Transmembrane helix</keyword>
<evidence type="ECO:0000256" key="4">
    <source>
        <dbReference type="SAM" id="Phobius"/>
    </source>
</evidence>
<dbReference type="PANTHER" id="PTHR37042:SF4">
    <property type="entry name" value="OUTER MEMBRANE PROTEIN RV1973"/>
    <property type="match status" value="1"/>
</dbReference>
<feature type="region of interest" description="Disordered" evidence="3">
    <location>
        <begin position="48"/>
        <end position="79"/>
    </location>
</feature>
<dbReference type="GO" id="GO:0016020">
    <property type="term" value="C:membrane"/>
    <property type="evidence" value="ECO:0007669"/>
    <property type="project" value="UniProtKB-SubCell"/>
</dbReference>
<feature type="compositionally biased region" description="Acidic residues" evidence="3">
    <location>
        <begin position="59"/>
        <end position="69"/>
    </location>
</feature>
<dbReference type="AlphaFoldDB" id="A0A7I9YVV3"/>
<keyword evidence="4" id="KW-0812">Transmembrane</keyword>
<dbReference type="Proteomes" id="UP000465360">
    <property type="component" value="Unassembled WGS sequence"/>
</dbReference>
<evidence type="ECO:0000256" key="2">
    <source>
        <dbReference type="ARBA" id="ARBA00023136"/>
    </source>
</evidence>
<evidence type="ECO:0008006" key="7">
    <source>
        <dbReference type="Google" id="ProtNLM"/>
    </source>
</evidence>
<evidence type="ECO:0000313" key="5">
    <source>
        <dbReference type="EMBL" id="GFG92775.1"/>
    </source>
</evidence>
<feature type="compositionally biased region" description="Basic and acidic residues" evidence="3">
    <location>
        <begin position="1"/>
        <end position="14"/>
    </location>
</feature>
<protein>
    <recommendedName>
        <fullName evidence="7">Mce-associated membrane protein</fullName>
    </recommendedName>
</protein>
<comment type="caution">
    <text evidence="5">The sequence shown here is derived from an EMBL/GenBank/DDBJ whole genome shotgun (WGS) entry which is preliminary data.</text>
</comment>
<accession>A0A7I9YVV3</accession>